<feature type="region of interest" description="Disordered" evidence="4">
    <location>
        <begin position="84"/>
        <end position="111"/>
    </location>
</feature>
<dbReference type="CDD" id="cd00067">
    <property type="entry name" value="GAL4"/>
    <property type="match status" value="1"/>
</dbReference>
<gene>
    <name evidence="6" type="ORF">EJ04DRAFT_454808</name>
</gene>
<reference evidence="6" key="1">
    <citation type="journal article" date="2020" name="Stud. Mycol.">
        <title>101 Dothideomycetes genomes: a test case for predicting lifestyles and emergence of pathogens.</title>
        <authorList>
            <person name="Haridas S."/>
            <person name="Albert R."/>
            <person name="Binder M."/>
            <person name="Bloem J."/>
            <person name="Labutti K."/>
            <person name="Salamov A."/>
            <person name="Andreopoulos B."/>
            <person name="Baker S."/>
            <person name="Barry K."/>
            <person name="Bills G."/>
            <person name="Bluhm B."/>
            <person name="Cannon C."/>
            <person name="Castanera R."/>
            <person name="Culley D."/>
            <person name="Daum C."/>
            <person name="Ezra D."/>
            <person name="Gonzalez J."/>
            <person name="Henrissat B."/>
            <person name="Kuo A."/>
            <person name="Liang C."/>
            <person name="Lipzen A."/>
            <person name="Lutzoni F."/>
            <person name="Magnuson J."/>
            <person name="Mondo S."/>
            <person name="Nolan M."/>
            <person name="Ohm R."/>
            <person name="Pangilinan J."/>
            <person name="Park H.-J."/>
            <person name="Ramirez L."/>
            <person name="Alfaro M."/>
            <person name="Sun H."/>
            <person name="Tritt A."/>
            <person name="Yoshinaga Y."/>
            <person name="Zwiers L.-H."/>
            <person name="Turgeon B."/>
            <person name="Goodwin S."/>
            <person name="Spatafora J."/>
            <person name="Crous P."/>
            <person name="Grigoriev I."/>
        </authorList>
    </citation>
    <scope>NUCLEOTIDE SEQUENCE</scope>
    <source>
        <strain evidence="6">CBS 125425</strain>
    </source>
</reference>
<dbReference type="EMBL" id="ML996099">
    <property type="protein sequence ID" value="KAF2740596.1"/>
    <property type="molecule type" value="Genomic_DNA"/>
</dbReference>
<dbReference type="Proteomes" id="UP000799444">
    <property type="component" value="Unassembled WGS sequence"/>
</dbReference>
<dbReference type="InterPro" id="IPR036864">
    <property type="entry name" value="Zn2-C6_fun-type_DNA-bd_sf"/>
</dbReference>
<dbReference type="GO" id="GO:0006351">
    <property type="term" value="P:DNA-templated transcription"/>
    <property type="evidence" value="ECO:0007669"/>
    <property type="project" value="InterPro"/>
</dbReference>
<dbReference type="OrthoDB" id="4934715at2759"/>
<dbReference type="PROSITE" id="PS00463">
    <property type="entry name" value="ZN2_CY6_FUNGAL_1"/>
    <property type="match status" value="1"/>
</dbReference>
<dbReference type="Gene3D" id="4.10.240.10">
    <property type="entry name" value="Zn(2)-C6 fungal-type DNA-binding domain"/>
    <property type="match status" value="1"/>
</dbReference>
<dbReference type="Pfam" id="PF00172">
    <property type="entry name" value="Zn_clus"/>
    <property type="match status" value="1"/>
</dbReference>
<keyword evidence="3" id="KW-0539">Nucleus</keyword>
<dbReference type="PANTHER" id="PTHR31001">
    <property type="entry name" value="UNCHARACTERIZED TRANSCRIPTIONAL REGULATORY PROTEIN"/>
    <property type="match status" value="1"/>
</dbReference>
<evidence type="ECO:0000256" key="4">
    <source>
        <dbReference type="SAM" id="MobiDB-lite"/>
    </source>
</evidence>
<evidence type="ECO:0000256" key="3">
    <source>
        <dbReference type="ARBA" id="ARBA00023242"/>
    </source>
</evidence>
<dbReference type="SUPFAM" id="SSF57701">
    <property type="entry name" value="Zn2/Cys6 DNA-binding domain"/>
    <property type="match status" value="1"/>
</dbReference>
<dbReference type="GO" id="GO:0003677">
    <property type="term" value="F:DNA binding"/>
    <property type="evidence" value="ECO:0007669"/>
    <property type="project" value="InterPro"/>
</dbReference>
<dbReference type="GO" id="GO:0005634">
    <property type="term" value="C:nucleus"/>
    <property type="evidence" value="ECO:0007669"/>
    <property type="project" value="UniProtKB-SubCell"/>
</dbReference>
<name>A0A9P4V8H3_9PLEO</name>
<comment type="subcellular location">
    <subcellularLocation>
        <location evidence="1">Nucleus</location>
    </subcellularLocation>
</comment>
<feature type="domain" description="Zn(2)-C6 fungal-type" evidence="5">
    <location>
        <begin position="15"/>
        <end position="46"/>
    </location>
</feature>
<sequence>MQSNNSRRRDKPILSCTFCRGRKLKCDRQSPCGVCVRRSKPADCIYTCTEQERKEAIDYRPHGRGQRARQRIARLENLVSEIASSTESTATSRESHLGPSSGDDQGKLSLNDNLSTYTGSSHWATILEDIRHLKDELNDDASNSNTTSLDGLMQGSPTTRISLLNSAPCLPKEQILSMLPPRKVVDRHISHFFNTFEMAPFLINRKRFLAEYADFWRDPSAAPIMWLAYLFSVMTMSVLLQRQDGGAEAQELLETYRTLTIHCLIAGDYLRPSRYTIETLTLHFGVDQNLNVDASIGNWILIGVVIRIALRMGLHRDPSHWSIRPMQAELRRRQWLTLYQMDFFTSTQVGLPRIIKDSQSDTRVPAHLFDQDLGYEHDEMPPERPFTEQTPLMYMIQRHAIIKVAAEIYDATEAGPPSRALLSTLSAKLQVVIETIPPWLKYRPLETSIAESHLTIIASMFLDILVHKATYLLYRRSFVNSSTRGADTTSNEQSIKAALAILAHQRRIEEETQPGGLMFGARWKISTSLNHEFLQATMMLCFALTKFDSDWRKEIIQALVTAKSIWEKIVDRSVEAQRAAKVIEAVLRPETDKNTPSAPMVPAFPQVADSFFDPMPGVTAQSYFGGFDYPQTMPLDPSIFTFDNDPAAFGGMFDDFVTGSMLNSGG</sequence>
<keyword evidence="2" id="KW-0479">Metal-binding</keyword>
<dbReference type="PANTHER" id="PTHR31001:SF74">
    <property type="entry name" value="ZN(II)2CYS6 TRANSCRIPTION FACTOR (EUROFUNG)"/>
    <property type="match status" value="1"/>
</dbReference>
<dbReference type="CDD" id="cd12148">
    <property type="entry name" value="fungal_TF_MHR"/>
    <property type="match status" value="1"/>
</dbReference>
<dbReference type="InterPro" id="IPR007219">
    <property type="entry name" value="XnlR_reg_dom"/>
</dbReference>
<dbReference type="InterPro" id="IPR050613">
    <property type="entry name" value="Sec_Metabolite_Reg"/>
</dbReference>
<keyword evidence="7" id="KW-1185">Reference proteome</keyword>
<dbReference type="PROSITE" id="PS50048">
    <property type="entry name" value="ZN2_CY6_FUNGAL_2"/>
    <property type="match status" value="1"/>
</dbReference>
<evidence type="ECO:0000256" key="1">
    <source>
        <dbReference type="ARBA" id="ARBA00004123"/>
    </source>
</evidence>
<accession>A0A9P4V8H3</accession>
<evidence type="ECO:0000256" key="2">
    <source>
        <dbReference type="ARBA" id="ARBA00022723"/>
    </source>
</evidence>
<dbReference type="GO" id="GO:0008270">
    <property type="term" value="F:zinc ion binding"/>
    <property type="evidence" value="ECO:0007669"/>
    <property type="project" value="InterPro"/>
</dbReference>
<evidence type="ECO:0000313" key="7">
    <source>
        <dbReference type="Proteomes" id="UP000799444"/>
    </source>
</evidence>
<organism evidence="6 7">
    <name type="scientific">Polyplosphaeria fusca</name>
    <dbReference type="NCBI Taxonomy" id="682080"/>
    <lineage>
        <taxon>Eukaryota</taxon>
        <taxon>Fungi</taxon>
        <taxon>Dikarya</taxon>
        <taxon>Ascomycota</taxon>
        <taxon>Pezizomycotina</taxon>
        <taxon>Dothideomycetes</taxon>
        <taxon>Pleosporomycetidae</taxon>
        <taxon>Pleosporales</taxon>
        <taxon>Tetraplosphaeriaceae</taxon>
        <taxon>Polyplosphaeria</taxon>
    </lineage>
</organism>
<dbReference type="SMART" id="SM00066">
    <property type="entry name" value="GAL4"/>
    <property type="match status" value="1"/>
</dbReference>
<comment type="caution">
    <text evidence="6">The sequence shown here is derived from an EMBL/GenBank/DDBJ whole genome shotgun (WGS) entry which is preliminary data.</text>
</comment>
<evidence type="ECO:0000259" key="5">
    <source>
        <dbReference type="PROSITE" id="PS50048"/>
    </source>
</evidence>
<proteinExistence type="predicted"/>
<protein>
    <recommendedName>
        <fullName evidence="5">Zn(2)-C6 fungal-type domain-containing protein</fullName>
    </recommendedName>
</protein>
<dbReference type="GO" id="GO:0000981">
    <property type="term" value="F:DNA-binding transcription factor activity, RNA polymerase II-specific"/>
    <property type="evidence" value="ECO:0007669"/>
    <property type="project" value="InterPro"/>
</dbReference>
<dbReference type="AlphaFoldDB" id="A0A9P4V8H3"/>
<dbReference type="Pfam" id="PF04082">
    <property type="entry name" value="Fungal_trans"/>
    <property type="match status" value="1"/>
</dbReference>
<evidence type="ECO:0000313" key="6">
    <source>
        <dbReference type="EMBL" id="KAF2740596.1"/>
    </source>
</evidence>
<dbReference type="InterPro" id="IPR001138">
    <property type="entry name" value="Zn2Cys6_DnaBD"/>
</dbReference>
<dbReference type="SMART" id="SM00906">
    <property type="entry name" value="Fungal_trans"/>
    <property type="match status" value="1"/>
</dbReference>